<accession>A0A4R4TPL9</accession>
<dbReference type="NCBIfam" id="TIGR00012">
    <property type="entry name" value="L29"/>
    <property type="match status" value="1"/>
</dbReference>
<proteinExistence type="inferred from homology"/>
<evidence type="ECO:0000313" key="6">
    <source>
        <dbReference type="EMBL" id="TDC78706.1"/>
    </source>
</evidence>
<dbReference type="InterPro" id="IPR036049">
    <property type="entry name" value="Ribosomal_uL29_sf"/>
</dbReference>
<keyword evidence="3 5" id="KW-0687">Ribonucleoprotein</keyword>
<evidence type="ECO:0000256" key="3">
    <source>
        <dbReference type="ARBA" id="ARBA00023274"/>
    </source>
</evidence>
<dbReference type="GO" id="GO:0006412">
    <property type="term" value="P:translation"/>
    <property type="evidence" value="ECO:0007669"/>
    <property type="project" value="UniProtKB-UniRule"/>
</dbReference>
<organism evidence="6 7">
    <name type="scientific">Streptomyces hainanensis</name>
    <dbReference type="NCBI Taxonomy" id="402648"/>
    <lineage>
        <taxon>Bacteria</taxon>
        <taxon>Bacillati</taxon>
        <taxon>Actinomycetota</taxon>
        <taxon>Actinomycetes</taxon>
        <taxon>Kitasatosporales</taxon>
        <taxon>Streptomycetaceae</taxon>
        <taxon>Streptomyces</taxon>
    </lineage>
</organism>
<comment type="similarity">
    <text evidence="1 5">Belongs to the universal ribosomal protein uL29 family.</text>
</comment>
<evidence type="ECO:0000256" key="4">
    <source>
        <dbReference type="ARBA" id="ARBA00035204"/>
    </source>
</evidence>
<dbReference type="InterPro" id="IPR001854">
    <property type="entry name" value="Ribosomal_uL29"/>
</dbReference>
<dbReference type="PANTHER" id="PTHR10916:SF0">
    <property type="entry name" value="LARGE RIBOSOMAL SUBUNIT PROTEIN UL29C"/>
    <property type="match status" value="1"/>
</dbReference>
<evidence type="ECO:0000313" key="7">
    <source>
        <dbReference type="Proteomes" id="UP000295345"/>
    </source>
</evidence>
<dbReference type="HAMAP" id="MF_00374">
    <property type="entry name" value="Ribosomal_uL29"/>
    <property type="match status" value="1"/>
</dbReference>
<dbReference type="EMBL" id="SMKI01000028">
    <property type="protein sequence ID" value="TDC78706.1"/>
    <property type="molecule type" value="Genomic_DNA"/>
</dbReference>
<dbReference type="PANTHER" id="PTHR10916">
    <property type="entry name" value="60S RIBOSOMAL PROTEIN L35/50S RIBOSOMAL PROTEIN L29"/>
    <property type="match status" value="1"/>
</dbReference>
<name>A0A4R4TPL9_9ACTN</name>
<dbReference type="Pfam" id="PF00831">
    <property type="entry name" value="Ribosomal_L29"/>
    <property type="match status" value="1"/>
</dbReference>
<dbReference type="PROSITE" id="PS00579">
    <property type="entry name" value="RIBOSOMAL_L29"/>
    <property type="match status" value="1"/>
</dbReference>
<dbReference type="CDD" id="cd00427">
    <property type="entry name" value="Ribosomal_L29_HIP"/>
    <property type="match status" value="1"/>
</dbReference>
<dbReference type="InterPro" id="IPR018254">
    <property type="entry name" value="Ribosomal_uL29_CS"/>
</dbReference>
<reference evidence="6 7" key="1">
    <citation type="submission" date="2019-03" db="EMBL/GenBank/DDBJ databases">
        <title>Draft genome sequences of novel Actinobacteria.</title>
        <authorList>
            <person name="Sahin N."/>
            <person name="Ay H."/>
            <person name="Saygin H."/>
        </authorList>
    </citation>
    <scope>NUCLEOTIDE SEQUENCE [LARGE SCALE GENOMIC DNA]</scope>
    <source>
        <strain evidence="6 7">DSM 41900</strain>
    </source>
</reference>
<evidence type="ECO:0000256" key="5">
    <source>
        <dbReference type="HAMAP-Rule" id="MF_00374"/>
    </source>
</evidence>
<keyword evidence="2 5" id="KW-0689">Ribosomal protein</keyword>
<keyword evidence="7" id="KW-1185">Reference proteome</keyword>
<dbReference type="FunFam" id="1.10.287.310:FF:000001">
    <property type="entry name" value="50S ribosomal protein L29"/>
    <property type="match status" value="1"/>
</dbReference>
<sequence length="84" mass="9468">MAAGTKVSELRELNNEELVVKLREAKEELFRLRFQAATGQLENNSRLKAVRHDIARVYTLMRERELGIETVAEPAEAAEAVESA</sequence>
<dbReference type="GO" id="GO:0022625">
    <property type="term" value="C:cytosolic large ribosomal subunit"/>
    <property type="evidence" value="ECO:0007669"/>
    <property type="project" value="TreeGrafter"/>
</dbReference>
<dbReference type="Gene3D" id="1.10.287.310">
    <property type="match status" value="1"/>
</dbReference>
<evidence type="ECO:0000256" key="1">
    <source>
        <dbReference type="ARBA" id="ARBA00009254"/>
    </source>
</evidence>
<dbReference type="OrthoDB" id="9815192at2"/>
<protein>
    <recommendedName>
        <fullName evidence="4 5">Large ribosomal subunit protein uL29</fullName>
    </recommendedName>
</protein>
<dbReference type="Proteomes" id="UP000295345">
    <property type="component" value="Unassembled WGS sequence"/>
</dbReference>
<comment type="caution">
    <text evidence="6">The sequence shown here is derived from an EMBL/GenBank/DDBJ whole genome shotgun (WGS) entry which is preliminary data.</text>
</comment>
<dbReference type="InterPro" id="IPR050063">
    <property type="entry name" value="Ribosomal_protein_uL29"/>
</dbReference>
<gene>
    <name evidence="5" type="primary">rpmC</name>
    <name evidence="6" type="ORF">E1283_04375</name>
</gene>
<dbReference type="GO" id="GO:0003735">
    <property type="term" value="F:structural constituent of ribosome"/>
    <property type="evidence" value="ECO:0007669"/>
    <property type="project" value="InterPro"/>
</dbReference>
<dbReference type="AlphaFoldDB" id="A0A4R4TPL9"/>
<evidence type="ECO:0000256" key="2">
    <source>
        <dbReference type="ARBA" id="ARBA00022980"/>
    </source>
</evidence>
<dbReference type="RefSeq" id="WP_132816525.1">
    <property type="nucleotide sequence ID" value="NZ_SMKI01000028.1"/>
</dbReference>
<dbReference type="SUPFAM" id="SSF46561">
    <property type="entry name" value="Ribosomal protein L29 (L29p)"/>
    <property type="match status" value="1"/>
</dbReference>